<accession>A0A6S6UFY6</accession>
<dbReference type="GO" id="GO:0003700">
    <property type="term" value="F:DNA-binding transcription factor activity"/>
    <property type="evidence" value="ECO:0007669"/>
    <property type="project" value="InterPro"/>
</dbReference>
<dbReference type="SMART" id="SM00347">
    <property type="entry name" value="HTH_MARR"/>
    <property type="match status" value="1"/>
</dbReference>
<dbReference type="PANTHER" id="PTHR33164:SF101">
    <property type="entry name" value="TRANSCRIPTIONAL REPRESSOR MPRA"/>
    <property type="match status" value="1"/>
</dbReference>
<dbReference type="Pfam" id="PF12802">
    <property type="entry name" value="MarR_2"/>
    <property type="match status" value="1"/>
</dbReference>
<dbReference type="SUPFAM" id="SSF46785">
    <property type="entry name" value="Winged helix' DNA-binding domain"/>
    <property type="match status" value="1"/>
</dbReference>
<protein>
    <recommendedName>
        <fullName evidence="1">HTH marR-type domain-containing protein</fullName>
    </recommendedName>
</protein>
<dbReference type="InterPro" id="IPR039422">
    <property type="entry name" value="MarR/SlyA-like"/>
</dbReference>
<reference evidence="2" key="1">
    <citation type="submission" date="2020-01" db="EMBL/GenBank/DDBJ databases">
        <authorList>
            <person name="Meier V. D."/>
            <person name="Meier V D."/>
        </authorList>
    </citation>
    <scope>NUCLEOTIDE SEQUENCE</scope>
    <source>
        <strain evidence="2">HLG_WM_MAG_09</strain>
    </source>
</reference>
<feature type="domain" description="HTH marR-type" evidence="1">
    <location>
        <begin position="17"/>
        <end position="154"/>
    </location>
</feature>
<dbReference type="InterPro" id="IPR036390">
    <property type="entry name" value="WH_DNA-bd_sf"/>
</dbReference>
<dbReference type="InterPro" id="IPR036388">
    <property type="entry name" value="WH-like_DNA-bd_sf"/>
</dbReference>
<dbReference type="PANTHER" id="PTHR33164">
    <property type="entry name" value="TRANSCRIPTIONAL REGULATOR, MARR FAMILY"/>
    <property type="match status" value="1"/>
</dbReference>
<proteinExistence type="predicted"/>
<dbReference type="PROSITE" id="PS50995">
    <property type="entry name" value="HTH_MARR_2"/>
    <property type="match status" value="1"/>
</dbReference>
<gene>
    <name evidence="2" type="ORF">HELGO_WM22488</name>
</gene>
<dbReference type="Gene3D" id="1.10.10.10">
    <property type="entry name" value="Winged helix-like DNA-binding domain superfamily/Winged helix DNA-binding domain"/>
    <property type="match status" value="1"/>
</dbReference>
<evidence type="ECO:0000313" key="2">
    <source>
        <dbReference type="EMBL" id="CAA6829431.1"/>
    </source>
</evidence>
<dbReference type="GO" id="GO:0006950">
    <property type="term" value="P:response to stress"/>
    <property type="evidence" value="ECO:0007669"/>
    <property type="project" value="TreeGrafter"/>
</dbReference>
<organism evidence="2">
    <name type="scientific">uncultured Thiotrichaceae bacterium</name>
    <dbReference type="NCBI Taxonomy" id="298394"/>
    <lineage>
        <taxon>Bacteria</taxon>
        <taxon>Pseudomonadati</taxon>
        <taxon>Pseudomonadota</taxon>
        <taxon>Gammaproteobacteria</taxon>
        <taxon>Thiotrichales</taxon>
        <taxon>Thiotrichaceae</taxon>
        <taxon>environmental samples</taxon>
    </lineage>
</organism>
<dbReference type="AlphaFoldDB" id="A0A6S6UFY6"/>
<dbReference type="InterPro" id="IPR000835">
    <property type="entry name" value="HTH_MarR-typ"/>
</dbReference>
<name>A0A6S6UFY6_9GAMM</name>
<dbReference type="PRINTS" id="PR00598">
    <property type="entry name" value="HTHMARR"/>
</dbReference>
<sequence>MSNTHTRQSEIGLSSIESEVFIAATRYSDQILAEKNQLLSIRGMTVLQHNALRILYVHDPDGTGLSGGDIGKYLYTRVPDLTRLLDRLADKGWLIRERDENNRRVVRSRLTEIGIELVESVHTSLKAQEKKQMDHLEEKDKLELKRLLGLALKQ</sequence>
<dbReference type="EMBL" id="CACVAT010000526">
    <property type="protein sequence ID" value="CAA6829431.1"/>
    <property type="molecule type" value="Genomic_DNA"/>
</dbReference>
<evidence type="ECO:0000259" key="1">
    <source>
        <dbReference type="PROSITE" id="PS50995"/>
    </source>
</evidence>